<dbReference type="AlphaFoldDB" id="A0AAE1NEM9"/>
<comment type="caution">
    <text evidence="1">The sequence shown here is derived from an EMBL/GenBank/DDBJ whole genome shotgun (WGS) entry which is preliminary data.</text>
</comment>
<gene>
    <name evidence="1" type="ORF">Pmani_038699</name>
</gene>
<dbReference type="EMBL" id="JAWZYT010006387">
    <property type="protein sequence ID" value="KAK4288263.1"/>
    <property type="molecule type" value="Genomic_DNA"/>
</dbReference>
<name>A0AAE1NEM9_9EUCA</name>
<dbReference type="Proteomes" id="UP001292094">
    <property type="component" value="Unassembled WGS sequence"/>
</dbReference>
<evidence type="ECO:0000313" key="1">
    <source>
        <dbReference type="EMBL" id="KAK4288263.1"/>
    </source>
</evidence>
<keyword evidence="2" id="KW-1185">Reference proteome</keyword>
<proteinExistence type="predicted"/>
<accession>A0AAE1NEM9</accession>
<protein>
    <submittedName>
        <fullName evidence="1">Uncharacterized protein</fullName>
    </submittedName>
</protein>
<evidence type="ECO:0000313" key="2">
    <source>
        <dbReference type="Proteomes" id="UP001292094"/>
    </source>
</evidence>
<organism evidence="1 2">
    <name type="scientific">Petrolisthes manimaculis</name>
    <dbReference type="NCBI Taxonomy" id="1843537"/>
    <lineage>
        <taxon>Eukaryota</taxon>
        <taxon>Metazoa</taxon>
        <taxon>Ecdysozoa</taxon>
        <taxon>Arthropoda</taxon>
        <taxon>Crustacea</taxon>
        <taxon>Multicrustacea</taxon>
        <taxon>Malacostraca</taxon>
        <taxon>Eumalacostraca</taxon>
        <taxon>Eucarida</taxon>
        <taxon>Decapoda</taxon>
        <taxon>Pleocyemata</taxon>
        <taxon>Anomura</taxon>
        <taxon>Galatheoidea</taxon>
        <taxon>Porcellanidae</taxon>
        <taxon>Petrolisthes</taxon>
    </lineage>
</organism>
<reference evidence="1" key="1">
    <citation type="submission" date="2023-11" db="EMBL/GenBank/DDBJ databases">
        <title>Genome assemblies of two species of porcelain crab, Petrolisthes cinctipes and Petrolisthes manimaculis (Anomura: Porcellanidae).</title>
        <authorList>
            <person name="Angst P."/>
        </authorList>
    </citation>
    <scope>NUCLEOTIDE SEQUENCE</scope>
    <source>
        <strain evidence="1">PB745_02</strain>
        <tissue evidence="1">Gill</tissue>
    </source>
</reference>
<sequence>MSAGLSTEQDGCLVAIDSMLEWKCWLWPRGSVGRPRGSVGCGIVEVLAGLDCDVGFGDDGGGESGQCASSHS</sequence>